<feature type="binding site" evidence="5">
    <location>
        <begin position="128"/>
        <end position="132"/>
    </location>
    <ligand>
        <name>5-phospho-alpha-D-ribose 1-diphosphate</name>
        <dbReference type="ChEBI" id="CHEBI:58017"/>
    </ligand>
</feature>
<dbReference type="GO" id="GO:0000310">
    <property type="term" value="F:xanthine phosphoribosyltransferase activity"/>
    <property type="evidence" value="ECO:0007669"/>
    <property type="project" value="UniProtKB-UniRule"/>
</dbReference>
<dbReference type="GO" id="GO:0005737">
    <property type="term" value="C:cytoplasm"/>
    <property type="evidence" value="ECO:0007669"/>
    <property type="project" value="UniProtKB-SubCell"/>
</dbReference>
<dbReference type="GO" id="GO:0046110">
    <property type="term" value="P:xanthine metabolic process"/>
    <property type="evidence" value="ECO:0007669"/>
    <property type="project" value="UniProtKB-UniRule"/>
</dbReference>
<dbReference type="PANTHER" id="PTHR43864:SF1">
    <property type="entry name" value="XANTHINE PHOSPHORIBOSYLTRANSFERASE"/>
    <property type="match status" value="1"/>
</dbReference>
<protein>
    <recommendedName>
        <fullName evidence="5 6">Xanthine phosphoribosyltransferase</fullName>
        <shortName evidence="5">XPRTase</shortName>
        <ecNumber evidence="5 6">2.4.2.22</ecNumber>
    </recommendedName>
</protein>
<comment type="subunit">
    <text evidence="5">Homodimer.</text>
</comment>
<feature type="binding site" evidence="5">
    <location>
        <position position="27"/>
    </location>
    <ligand>
        <name>xanthine</name>
        <dbReference type="ChEBI" id="CHEBI:17712"/>
    </ligand>
</feature>
<comment type="subcellular location">
    <subcellularLocation>
        <location evidence="5">Cytoplasm</location>
    </subcellularLocation>
</comment>
<reference evidence="9" key="1">
    <citation type="submission" date="2016-10" db="EMBL/GenBank/DDBJ databases">
        <authorList>
            <person name="Varghese N."/>
            <person name="Submissions S."/>
        </authorList>
    </citation>
    <scope>NUCLEOTIDE SEQUENCE [LARGE SCALE GENOMIC DNA]</scope>
    <source>
        <strain evidence="9">DSM 21650</strain>
    </source>
</reference>
<accession>A0A1H3LEW1</accession>
<evidence type="ECO:0000256" key="5">
    <source>
        <dbReference type="HAMAP-Rule" id="MF_01184"/>
    </source>
</evidence>
<feature type="domain" description="Phosphoribosyltransferase" evidence="7">
    <location>
        <begin position="33"/>
        <end position="156"/>
    </location>
</feature>
<evidence type="ECO:0000256" key="1">
    <source>
        <dbReference type="ARBA" id="ARBA00022490"/>
    </source>
</evidence>
<dbReference type="GO" id="GO:0032265">
    <property type="term" value="P:XMP salvage"/>
    <property type="evidence" value="ECO:0007669"/>
    <property type="project" value="UniProtKB-UniRule"/>
</dbReference>
<evidence type="ECO:0000256" key="6">
    <source>
        <dbReference type="NCBIfam" id="TIGR01744"/>
    </source>
</evidence>
<dbReference type="HAMAP" id="MF_01184">
    <property type="entry name" value="XPRTase"/>
    <property type="match status" value="1"/>
</dbReference>
<dbReference type="InterPro" id="IPR000836">
    <property type="entry name" value="PRTase_dom"/>
</dbReference>
<dbReference type="AlphaFoldDB" id="A0A1H3LEW1"/>
<comment type="function">
    <text evidence="5">Converts the preformed base xanthine, a product of nucleic acid breakdown, to xanthosine 5'-monophosphate (XMP), so it can be reused for RNA or DNA synthesis.</text>
</comment>
<feature type="binding site" evidence="5">
    <location>
        <position position="156"/>
    </location>
    <ligand>
        <name>xanthine</name>
        <dbReference type="ChEBI" id="CHEBI:17712"/>
    </ligand>
</feature>
<organism evidence="8 9">
    <name type="scientific">Proteiniborus ethanoligenes</name>
    <dbReference type="NCBI Taxonomy" id="415015"/>
    <lineage>
        <taxon>Bacteria</taxon>
        <taxon>Bacillati</taxon>
        <taxon>Bacillota</taxon>
        <taxon>Clostridia</taxon>
        <taxon>Eubacteriales</taxon>
        <taxon>Proteiniborus</taxon>
    </lineage>
</organism>
<dbReference type="EC" id="2.4.2.22" evidence="5 6"/>
<evidence type="ECO:0000313" key="8">
    <source>
        <dbReference type="EMBL" id="SDY62856.1"/>
    </source>
</evidence>
<evidence type="ECO:0000259" key="7">
    <source>
        <dbReference type="Pfam" id="PF00156"/>
    </source>
</evidence>
<dbReference type="SUPFAM" id="SSF53271">
    <property type="entry name" value="PRTase-like"/>
    <property type="match status" value="1"/>
</dbReference>
<dbReference type="NCBIfam" id="TIGR01744">
    <property type="entry name" value="XPRTase"/>
    <property type="match status" value="1"/>
</dbReference>
<dbReference type="RefSeq" id="WP_091726764.1">
    <property type="nucleotide sequence ID" value="NZ_FNQE01000003.1"/>
</dbReference>
<evidence type="ECO:0000256" key="3">
    <source>
        <dbReference type="ARBA" id="ARBA00022679"/>
    </source>
</evidence>
<comment type="pathway">
    <text evidence="5">Purine metabolism; XMP biosynthesis via salvage pathway; XMP from xanthine: step 1/1.</text>
</comment>
<name>A0A1H3LEW1_9FIRM</name>
<dbReference type="UniPathway" id="UPA00602">
    <property type="reaction ID" value="UER00658"/>
</dbReference>
<dbReference type="STRING" id="415015.SAMN05660462_00507"/>
<evidence type="ECO:0000313" key="9">
    <source>
        <dbReference type="Proteomes" id="UP000198625"/>
    </source>
</evidence>
<proteinExistence type="inferred from homology"/>
<dbReference type="Proteomes" id="UP000198625">
    <property type="component" value="Unassembled WGS sequence"/>
</dbReference>
<keyword evidence="9" id="KW-1185">Reference proteome</keyword>
<evidence type="ECO:0000256" key="4">
    <source>
        <dbReference type="ARBA" id="ARBA00022726"/>
    </source>
</evidence>
<dbReference type="Pfam" id="PF00156">
    <property type="entry name" value="Pribosyltran"/>
    <property type="match status" value="1"/>
</dbReference>
<keyword evidence="4 5" id="KW-0660">Purine salvage</keyword>
<dbReference type="CDD" id="cd06223">
    <property type="entry name" value="PRTases_typeI"/>
    <property type="match status" value="1"/>
</dbReference>
<comment type="catalytic activity">
    <reaction evidence="5">
        <text>XMP + diphosphate = xanthine + 5-phospho-alpha-D-ribose 1-diphosphate</text>
        <dbReference type="Rhea" id="RHEA:10800"/>
        <dbReference type="ChEBI" id="CHEBI:17712"/>
        <dbReference type="ChEBI" id="CHEBI:33019"/>
        <dbReference type="ChEBI" id="CHEBI:57464"/>
        <dbReference type="ChEBI" id="CHEBI:58017"/>
        <dbReference type="EC" id="2.4.2.22"/>
    </reaction>
</comment>
<sequence length="189" mass="21264">MELLKKKILDEAGVEEGHILKVDSFLNHQLDIAFLNEVGKEFKRLFNDNNITKILTLETSGIAIASIAAQYFNVPVVFAKKIETKNLDKETYDSDVYSYTKGRTYKIRVSKKYILPEDRILIIDDFLANAQAALGLMDIINKAGAKLEGIGIVIEKGFQDGGELLRKKGVNLQSLVIIDSLEENNIKFR</sequence>
<keyword evidence="2 5" id="KW-0328">Glycosyltransferase</keyword>
<dbReference type="NCBIfam" id="NF006671">
    <property type="entry name" value="PRK09219.1"/>
    <property type="match status" value="1"/>
</dbReference>
<gene>
    <name evidence="5" type="primary">xpt</name>
    <name evidence="8" type="ORF">SAMN05660462_00507</name>
</gene>
<dbReference type="InterPro" id="IPR010079">
    <property type="entry name" value="Xanthine_PRibTrfase"/>
</dbReference>
<dbReference type="InterPro" id="IPR029057">
    <property type="entry name" value="PRTase-like"/>
</dbReference>
<feature type="binding site" evidence="5">
    <location>
        <position position="20"/>
    </location>
    <ligand>
        <name>xanthine</name>
        <dbReference type="ChEBI" id="CHEBI:17712"/>
    </ligand>
</feature>
<dbReference type="GO" id="GO:0006166">
    <property type="term" value="P:purine ribonucleoside salvage"/>
    <property type="evidence" value="ECO:0007669"/>
    <property type="project" value="UniProtKB-KW"/>
</dbReference>
<dbReference type="InterPro" id="IPR050118">
    <property type="entry name" value="Pur/Pyrimidine_PRTase"/>
</dbReference>
<comment type="similarity">
    <text evidence="5">Belongs to the purine/pyrimidine phosphoribosyltransferase family. Xpt subfamily.</text>
</comment>
<keyword evidence="3 5" id="KW-0808">Transferase</keyword>
<evidence type="ECO:0000256" key="2">
    <source>
        <dbReference type="ARBA" id="ARBA00022676"/>
    </source>
</evidence>
<dbReference type="Gene3D" id="3.40.50.2020">
    <property type="match status" value="1"/>
</dbReference>
<dbReference type="OrthoDB" id="9790678at2"/>
<keyword evidence="1 5" id="KW-0963">Cytoplasm</keyword>
<dbReference type="EMBL" id="FNQE01000003">
    <property type="protein sequence ID" value="SDY62856.1"/>
    <property type="molecule type" value="Genomic_DNA"/>
</dbReference>
<dbReference type="PANTHER" id="PTHR43864">
    <property type="entry name" value="HYPOXANTHINE/GUANINE PHOSPHORIBOSYLTRANSFERASE"/>
    <property type="match status" value="1"/>
</dbReference>